<keyword evidence="1" id="KW-0805">Transcription regulation</keyword>
<reference evidence="5 6" key="1">
    <citation type="submission" date="2015-09" db="EMBL/GenBank/DDBJ databases">
        <title>Identification and resolution of microdiversity through metagenomic sequencing of parallel consortia.</title>
        <authorList>
            <person name="Nelson W.C."/>
            <person name="Romine M.F."/>
            <person name="Lindemann S.R."/>
        </authorList>
    </citation>
    <scope>NUCLEOTIDE SEQUENCE [LARGE SCALE GENOMIC DNA]</scope>
    <source>
        <strain evidence="5">HL-49</strain>
    </source>
</reference>
<dbReference type="PANTHER" id="PTHR43280:SF32">
    <property type="entry name" value="TRANSCRIPTIONAL REGULATORY PROTEIN"/>
    <property type="match status" value="1"/>
</dbReference>
<evidence type="ECO:0000313" key="6">
    <source>
        <dbReference type="Proteomes" id="UP000050421"/>
    </source>
</evidence>
<protein>
    <submittedName>
        <fullName evidence="5">AraC family transcriptional regulator</fullName>
    </submittedName>
</protein>
<organism evidence="5 6">
    <name type="scientific">Algoriphagus marincola HL-49</name>
    <dbReference type="NCBI Taxonomy" id="1305737"/>
    <lineage>
        <taxon>Bacteria</taxon>
        <taxon>Pseudomonadati</taxon>
        <taxon>Bacteroidota</taxon>
        <taxon>Cytophagia</taxon>
        <taxon>Cytophagales</taxon>
        <taxon>Cyclobacteriaceae</taxon>
        <taxon>Algoriphagus</taxon>
    </lineage>
</organism>
<dbReference type="InterPro" id="IPR009057">
    <property type="entry name" value="Homeodomain-like_sf"/>
</dbReference>
<dbReference type="PATRIC" id="fig|1305737.6.peg.1025"/>
<dbReference type="AlphaFoldDB" id="A0A0P8ALN1"/>
<dbReference type="STRING" id="1305737.GCA_000526355_00230"/>
<keyword evidence="2" id="KW-0238">DNA-binding</keyword>
<evidence type="ECO:0000313" key="5">
    <source>
        <dbReference type="EMBL" id="KPQ19752.1"/>
    </source>
</evidence>
<feature type="domain" description="HTH araC/xylS-type" evidence="4">
    <location>
        <begin position="196"/>
        <end position="301"/>
    </location>
</feature>
<proteinExistence type="predicted"/>
<gene>
    <name evidence="5" type="ORF">HLUCCX10_01845</name>
</gene>
<dbReference type="eggNOG" id="COG2207">
    <property type="taxonomic scope" value="Bacteria"/>
</dbReference>
<dbReference type="SUPFAM" id="SSF46689">
    <property type="entry name" value="Homeodomain-like"/>
    <property type="match status" value="1"/>
</dbReference>
<dbReference type="InterPro" id="IPR020449">
    <property type="entry name" value="Tscrpt_reg_AraC-type_HTH"/>
</dbReference>
<dbReference type="EMBL" id="LJXT01000006">
    <property type="protein sequence ID" value="KPQ19752.1"/>
    <property type="molecule type" value="Genomic_DNA"/>
</dbReference>
<dbReference type="SMART" id="SM00342">
    <property type="entry name" value="HTH_ARAC"/>
    <property type="match status" value="1"/>
</dbReference>
<dbReference type="PRINTS" id="PR00032">
    <property type="entry name" value="HTHARAC"/>
</dbReference>
<dbReference type="GO" id="GO:0043565">
    <property type="term" value="F:sequence-specific DNA binding"/>
    <property type="evidence" value="ECO:0007669"/>
    <property type="project" value="InterPro"/>
</dbReference>
<comment type="caution">
    <text evidence="5">The sequence shown here is derived from an EMBL/GenBank/DDBJ whole genome shotgun (WGS) entry which is preliminary data.</text>
</comment>
<dbReference type="GO" id="GO:0003700">
    <property type="term" value="F:DNA-binding transcription factor activity"/>
    <property type="evidence" value="ECO:0007669"/>
    <property type="project" value="InterPro"/>
</dbReference>
<name>A0A0P8ALN1_9BACT</name>
<evidence type="ECO:0000259" key="4">
    <source>
        <dbReference type="PROSITE" id="PS01124"/>
    </source>
</evidence>
<accession>A0A0P8ALN1</accession>
<keyword evidence="3" id="KW-0804">Transcription</keyword>
<evidence type="ECO:0000256" key="2">
    <source>
        <dbReference type="ARBA" id="ARBA00023125"/>
    </source>
</evidence>
<dbReference type="InterPro" id="IPR018060">
    <property type="entry name" value="HTH_AraC"/>
</dbReference>
<dbReference type="PROSITE" id="PS01124">
    <property type="entry name" value="HTH_ARAC_FAMILY_2"/>
    <property type="match status" value="1"/>
</dbReference>
<dbReference type="OrthoDB" id="643086at2"/>
<evidence type="ECO:0000256" key="1">
    <source>
        <dbReference type="ARBA" id="ARBA00023015"/>
    </source>
</evidence>
<dbReference type="Proteomes" id="UP000050421">
    <property type="component" value="Unassembled WGS sequence"/>
</dbReference>
<dbReference type="Gene3D" id="1.10.10.60">
    <property type="entry name" value="Homeodomain-like"/>
    <property type="match status" value="2"/>
</dbReference>
<dbReference type="Pfam" id="PF12833">
    <property type="entry name" value="HTH_18"/>
    <property type="match status" value="1"/>
</dbReference>
<sequence length="302" mass="35042">MKDILVLDSVADAHEFLGLPKPSHPLVSVIRTTDIQFKELTESVRLRIDLFQIWMKEGADCEFGYGRSTYDFKEGTLAFIKAGQVITADNHEFNPKPDNYLLLFHPDLIRKSALGENIKDYGFFDYETDEALHVSEAERKALLDIIQKIEWEIQHPIDRHSQRLIVNSIELFLDYALRYYDRQFFVRTNRNQEVVGKVEKLLQKFFESDDLIGKGLPTVKYLGENLNMSPSYLSDMLRKETGRNAQEFIHHALLEKAKNQLLGSTDPVSQIAYDLGFEYPQHFSKLFKSKTGLTPLEYRNQN</sequence>
<evidence type="ECO:0000256" key="3">
    <source>
        <dbReference type="ARBA" id="ARBA00023163"/>
    </source>
</evidence>
<dbReference type="PANTHER" id="PTHR43280">
    <property type="entry name" value="ARAC-FAMILY TRANSCRIPTIONAL REGULATOR"/>
    <property type="match status" value="1"/>
</dbReference>